<evidence type="ECO:0000313" key="1">
    <source>
        <dbReference type="EMBL" id="MDQ0151771.1"/>
    </source>
</evidence>
<dbReference type="GO" id="GO:0003676">
    <property type="term" value="F:nucleic acid binding"/>
    <property type="evidence" value="ECO:0007669"/>
    <property type="project" value="InterPro"/>
</dbReference>
<protein>
    <submittedName>
        <fullName evidence="1">Uncharacterized protein</fullName>
    </submittedName>
</protein>
<accession>A0AAE3V8K9</accession>
<keyword evidence="2" id="KW-1185">Reference proteome</keyword>
<dbReference type="Proteomes" id="UP001241537">
    <property type="component" value="Unassembled WGS sequence"/>
</dbReference>
<reference evidence="1" key="1">
    <citation type="submission" date="2023-07" db="EMBL/GenBank/DDBJ databases">
        <title>Genomic Encyclopedia of Type Strains, Phase IV (KMG-IV): sequencing the most valuable type-strain genomes for metagenomic binning, comparative biology and taxonomic classification.</title>
        <authorList>
            <person name="Goeker M."/>
        </authorList>
    </citation>
    <scope>NUCLEOTIDE SEQUENCE</scope>
    <source>
        <strain evidence="1">DSM 19659</strain>
    </source>
</reference>
<dbReference type="AlphaFoldDB" id="A0AAE3V8K9"/>
<dbReference type="SUPFAM" id="SSF56672">
    <property type="entry name" value="DNA/RNA polymerases"/>
    <property type="match status" value="1"/>
</dbReference>
<comment type="caution">
    <text evidence="1">The sequence shown here is derived from an EMBL/GenBank/DDBJ whole genome shotgun (WGS) entry which is preliminary data.</text>
</comment>
<dbReference type="InterPro" id="IPR023211">
    <property type="entry name" value="DNA_pol_palm_dom_sf"/>
</dbReference>
<sequence length="657" mass="74570">MVEGTYIFDCEVFAHDWLFVFKEVATGEYTVIWNDNDEVLAFMERNPYLGGFNNKHYDNHILKAVMCGFTPEQVKEINDLIIVHELNGWDIPALREYRVYFDSFDLKDDCQDGVSLKGIEAHLGIPIEETEVDFNVDHVLSESEKAQTTYYCKYDVDATEILFKLRQGYLDNKVAVGRKRGLTDRQAMYMTNAKLTSVYLQAQKPEKPWTDERDYQYPDKLLRQYIPQEVFDFFDKLHDPNIPNYLLFGGYDEQGVKHKGAALDFSIGECKCTIAYGGIHGAIPTYVEEATEGRSIRNKDVASYYPHLMTIPLSKGQKYGFCSRNIPSPQVYVDTLEERVQAKKAGDKVTANALKLVLNTTYGTMLNGKDGVAFNDLYDPLMGRSVCITGQLLLLELSMHLVSECPTLKIIQLNTDGIMVSFDNSDEAKWQEITQEWQDRTGFELEEDFIQKIVQRDVNNYVEVPVGDGKPKVKGGALVRGILTNANIDFTKMGLPAWENMSGGAWNINNNAVIVAKAIQDYFVKGVDPEETIMASKNILDFQIIAKVGGKYSGCYQMVGDEQVPVQKVNRVYATADRRYGTIYKTHAVTGKAAKVPSLPVHCMVDNNNELSIDVVDRNWYLKLAQKNIREFLGVKPPRRNTRRINSLKKKSLALFD</sequence>
<dbReference type="InterPro" id="IPR043502">
    <property type="entry name" value="DNA/RNA_pol_sf"/>
</dbReference>
<dbReference type="Gene3D" id="3.30.420.10">
    <property type="entry name" value="Ribonuclease H-like superfamily/Ribonuclease H"/>
    <property type="match status" value="1"/>
</dbReference>
<evidence type="ECO:0000313" key="2">
    <source>
        <dbReference type="Proteomes" id="UP001241537"/>
    </source>
</evidence>
<proteinExistence type="predicted"/>
<organism evidence="1 2">
    <name type="scientific">Moryella indoligenes</name>
    <dbReference type="NCBI Taxonomy" id="371674"/>
    <lineage>
        <taxon>Bacteria</taxon>
        <taxon>Bacillati</taxon>
        <taxon>Bacillota</taxon>
        <taxon>Clostridia</taxon>
        <taxon>Lachnospirales</taxon>
        <taxon>Lachnospiraceae</taxon>
        <taxon>Moryella</taxon>
    </lineage>
</organism>
<dbReference type="EMBL" id="JAUSTO010000002">
    <property type="protein sequence ID" value="MDQ0151771.1"/>
    <property type="molecule type" value="Genomic_DNA"/>
</dbReference>
<gene>
    <name evidence="1" type="ORF">J2S20_000451</name>
</gene>
<dbReference type="Gene3D" id="3.90.1600.10">
    <property type="entry name" value="Palm domain of DNA polymerase"/>
    <property type="match status" value="1"/>
</dbReference>
<name>A0AAE3V8K9_9FIRM</name>
<dbReference type="RefSeq" id="WP_307252657.1">
    <property type="nucleotide sequence ID" value="NZ_JAUSTO010000002.1"/>
</dbReference>
<dbReference type="InterPro" id="IPR036397">
    <property type="entry name" value="RNaseH_sf"/>
</dbReference>